<gene>
    <name evidence="2" type="ORF">THAOC_20925</name>
</gene>
<evidence type="ECO:0000313" key="3">
    <source>
        <dbReference type="Proteomes" id="UP000266841"/>
    </source>
</evidence>
<dbReference type="AlphaFoldDB" id="K0S270"/>
<comment type="caution">
    <text evidence="2">The sequence shown here is derived from an EMBL/GenBank/DDBJ whole genome shotgun (WGS) entry which is preliminary data.</text>
</comment>
<reference evidence="2 3" key="1">
    <citation type="journal article" date="2012" name="Genome Biol.">
        <title>Genome and low-iron response of an oceanic diatom adapted to chronic iron limitation.</title>
        <authorList>
            <person name="Lommer M."/>
            <person name="Specht M."/>
            <person name="Roy A.S."/>
            <person name="Kraemer L."/>
            <person name="Andreson R."/>
            <person name="Gutowska M.A."/>
            <person name="Wolf J."/>
            <person name="Bergner S.V."/>
            <person name="Schilhabel M.B."/>
            <person name="Klostermeier U.C."/>
            <person name="Beiko R.G."/>
            <person name="Rosenstiel P."/>
            <person name="Hippler M."/>
            <person name="Laroche J."/>
        </authorList>
    </citation>
    <scope>NUCLEOTIDE SEQUENCE [LARGE SCALE GENOMIC DNA]</scope>
    <source>
        <strain evidence="2 3">CCMP1005</strain>
    </source>
</reference>
<sequence>MAPTLLGAAYVIDRPFDKNSSVVLTLATTKKPAGYSFYSNLGVTTDTFLINLRHICAAPRGRIELASLKKTPICGTNVPQSRAGLRCSGIPAGTAAATPQPPKGPRSPVSILRPQAPSLIEQIVTDERTPTAKDSVQEVLADGIVSANDQLATSGRSSITWGTGTSRHGAARALRWQMVVGQMTIRLRVVRVASTTKPDNHRWLPEQGGVSRVASGSAFSVMTATRTDSEGFHECTNGKGLLVPGYRMPGQLSCPSLRLVARDGEGVSQGVTHGR</sequence>
<dbReference type="EMBL" id="AGNL01023985">
    <property type="protein sequence ID" value="EJK58914.1"/>
    <property type="molecule type" value="Genomic_DNA"/>
</dbReference>
<organism evidence="2 3">
    <name type="scientific">Thalassiosira oceanica</name>
    <name type="common">Marine diatom</name>
    <dbReference type="NCBI Taxonomy" id="159749"/>
    <lineage>
        <taxon>Eukaryota</taxon>
        <taxon>Sar</taxon>
        <taxon>Stramenopiles</taxon>
        <taxon>Ochrophyta</taxon>
        <taxon>Bacillariophyta</taxon>
        <taxon>Coscinodiscophyceae</taxon>
        <taxon>Thalassiosirophycidae</taxon>
        <taxon>Thalassiosirales</taxon>
        <taxon>Thalassiosiraceae</taxon>
        <taxon>Thalassiosira</taxon>
    </lineage>
</organism>
<protein>
    <submittedName>
        <fullName evidence="2">Uncharacterized protein</fullName>
    </submittedName>
</protein>
<keyword evidence="3" id="KW-1185">Reference proteome</keyword>
<name>K0S270_THAOC</name>
<dbReference type="Proteomes" id="UP000266841">
    <property type="component" value="Unassembled WGS sequence"/>
</dbReference>
<proteinExistence type="predicted"/>
<accession>K0S270</accession>
<evidence type="ECO:0000256" key="1">
    <source>
        <dbReference type="SAM" id="MobiDB-lite"/>
    </source>
</evidence>
<feature type="region of interest" description="Disordered" evidence="1">
    <location>
        <begin position="91"/>
        <end position="110"/>
    </location>
</feature>
<evidence type="ECO:0000313" key="2">
    <source>
        <dbReference type="EMBL" id="EJK58914.1"/>
    </source>
</evidence>